<feature type="transmembrane region" description="Helical" evidence="7">
    <location>
        <begin position="117"/>
        <end position="134"/>
    </location>
</feature>
<evidence type="ECO:0000256" key="1">
    <source>
        <dbReference type="ARBA" id="ARBA00004141"/>
    </source>
</evidence>
<dbReference type="PANTHER" id="PTHR43840:SF15">
    <property type="entry name" value="MITOCHONDRIAL METAL TRANSPORTER 1-RELATED"/>
    <property type="match status" value="1"/>
</dbReference>
<proteinExistence type="inferred from homology"/>
<keyword evidence="11" id="KW-1185">Reference proteome</keyword>
<dbReference type="GO" id="GO:0015086">
    <property type="term" value="F:cadmium ion transmembrane transporter activity"/>
    <property type="evidence" value="ECO:0007669"/>
    <property type="project" value="TreeGrafter"/>
</dbReference>
<dbReference type="GO" id="GO:0015093">
    <property type="term" value="F:ferrous iron transmembrane transporter activity"/>
    <property type="evidence" value="ECO:0007669"/>
    <property type="project" value="TreeGrafter"/>
</dbReference>
<dbReference type="InterPro" id="IPR058533">
    <property type="entry name" value="Cation_efflux_TM"/>
</dbReference>
<dbReference type="Proteomes" id="UP000534783">
    <property type="component" value="Unassembled WGS sequence"/>
</dbReference>
<dbReference type="InterPro" id="IPR036837">
    <property type="entry name" value="Cation_efflux_CTD_sf"/>
</dbReference>
<comment type="subcellular location">
    <subcellularLocation>
        <location evidence="1">Membrane</location>
        <topology evidence="1">Multi-pass membrane protein</topology>
    </subcellularLocation>
</comment>
<dbReference type="GO" id="GO:0015341">
    <property type="term" value="F:zinc efflux antiporter activity"/>
    <property type="evidence" value="ECO:0007669"/>
    <property type="project" value="TreeGrafter"/>
</dbReference>
<evidence type="ECO:0000256" key="3">
    <source>
        <dbReference type="ARBA" id="ARBA00022448"/>
    </source>
</evidence>
<reference evidence="10 11" key="1">
    <citation type="journal article" date="2020" name="Nature">
        <title>Bacterial chemolithoautotrophy via manganese oxidation.</title>
        <authorList>
            <person name="Yu H."/>
            <person name="Leadbetter J.R."/>
        </authorList>
    </citation>
    <scope>NUCLEOTIDE SEQUENCE [LARGE SCALE GENOMIC DNA]</scope>
    <source>
        <strain evidence="10 11">Mn-1</strain>
    </source>
</reference>
<evidence type="ECO:0000259" key="9">
    <source>
        <dbReference type="Pfam" id="PF16916"/>
    </source>
</evidence>
<dbReference type="NCBIfam" id="TIGR01297">
    <property type="entry name" value="CDF"/>
    <property type="match status" value="1"/>
</dbReference>
<dbReference type="FunFam" id="1.20.1510.10:FF:000006">
    <property type="entry name" value="Divalent cation efflux transporter"/>
    <property type="match status" value="1"/>
</dbReference>
<dbReference type="GO" id="GO:0006882">
    <property type="term" value="P:intracellular zinc ion homeostasis"/>
    <property type="evidence" value="ECO:0007669"/>
    <property type="project" value="TreeGrafter"/>
</dbReference>
<evidence type="ECO:0000256" key="5">
    <source>
        <dbReference type="ARBA" id="ARBA00022989"/>
    </source>
</evidence>
<dbReference type="SUPFAM" id="SSF161111">
    <property type="entry name" value="Cation efflux protein transmembrane domain-like"/>
    <property type="match status" value="1"/>
</dbReference>
<feature type="transmembrane region" description="Helical" evidence="7">
    <location>
        <begin position="47"/>
        <end position="66"/>
    </location>
</feature>
<dbReference type="InterPro" id="IPR002524">
    <property type="entry name" value="Cation_efflux"/>
</dbReference>
<evidence type="ECO:0000259" key="8">
    <source>
        <dbReference type="Pfam" id="PF01545"/>
    </source>
</evidence>
<keyword evidence="5 7" id="KW-1133">Transmembrane helix</keyword>
<dbReference type="InterPro" id="IPR027470">
    <property type="entry name" value="Cation_efflux_CTD"/>
</dbReference>
<feature type="domain" description="Cation efflux protein cytoplasmic" evidence="9">
    <location>
        <begin position="217"/>
        <end position="289"/>
    </location>
</feature>
<dbReference type="InterPro" id="IPR027469">
    <property type="entry name" value="Cation_efflux_TMD_sf"/>
</dbReference>
<dbReference type="AlphaFoldDB" id="A0A7X6IBV9"/>
<dbReference type="PANTHER" id="PTHR43840">
    <property type="entry name" value="MITOCHONDRIAL METAL TRANSPORTER 1-RELATED"/>
    <property type="match status" value="1"/>
</dbReference>
<evidence type="ECO:0000313" key="10">
    <source>
        <dbReference type="EMBL" id="NKE72038.1"/>
    </source>
</evidence>
<protein>
    <submittedName>
        <fullName evidence="10">Cation transporter</fullName>
    </submittedName>
</protein>
<evidence type="ECO:0000256" key="2">
    <source>
        <dbReference type="ARBA" id="ARBA00008114"/>
    </source>
</evidence>
<dbReference type="SUPFAM" id="SSF160240">
    <property type="entry name" value="Cation efflux protein cytoplasmic domain-like"/>
    <property type="match status" value="1"/>
</dbReference>
<feature type="transmembrane region" description="Helical" evidence="7">
    <location>
        <begin position="15"/>
        <end position="35"/>
    </location>
</feature>
<evidence type="ECO:0000256" key="7">
    <source>
        <dbReference type="SAM" id="Phobius"/>
    </source>
</evidence>
<dbReference type="Pfam" id="PF16916">
    <property type="entry name" value="ZT_dimer"/>
    <property type="match status" value="1"/>
</dbReference>
<comment type="similarity">
    <text evidence="2">Belongs to the cation diffusion facilitator (CDF) transporter (TC 2.A.4) family.</text>
</comment>
<dbReference type="GO" id="GO:0005886">
    <property type="term" value="C:plasma membrane"/>
    <property type="evidence" value="ECO:0007669"/>
    <property type="project" value="TreeGrafter"/>
</dbReference>
<gene>
    <name evidence="10" type="ORF">MNODULE_14915</name>
</gene>
<dbReference type="InterPro" id="IPR050291">
    <property type="entry name" value="CDF_Transporter"/>
</dbReference>
<dbReference type="Gene3D" id="3.30.70.1350">
    <property type="entry name" value="Cation efflux protein, cytoplasmic domain"/>
    <property type="match status" value="1"/>
</dbReference>
<keyword evidence="3" id="KW-0813">Transport</keyword>
<dbReference type="Gene3D" id="1.20.1510.10">
    <property type="entry name" value="Cation efflux protein transmembrane domain"/>
    <property type="match status" value="1"/>
</dbReference>
<feature type="domain" description="Cation efflux protein transmembrane" evidence="8">
    <location>
        <begin position="16"/>
        <end position="208"/>
    </location>
</feature>
<dbReference type="RefSeq" id="WP_168061344.1">
    <property type="nucleotide sequence ID" value="NZ_VTOW01000003.1"/>
</dbReference>
<keyword evidence="6 7" id="KW-0472">Membrane</keyword>
<dbReference type="Pfam" id="PF01545">
    <property type="entry name" value="Cation_efflux"/>
    <property type="match status" value="1"/>
</dbReference>
<keyword evidence="4 7" id="KW-0812">Transmembrane</keyword>
<evidence type="ECO:0000313" key="11">
    <source>
        <dbReference type="Proteomes" id="UP000534783"/>
    </source>
</evidence>
<comment type="caution">
    <text evidence="10">The sequence shown here is derived from an EMBL/GenBank/DDBJ whole genome shotgun (WGS) entry which is preliminary data.</text>
</comment>
<name>A0A7X6IBV9_9BACT</name>
<evidence type="ECO:0000256" key="6">
    <source>
        <dbReference type="ARBA" id="ARBA00023136"/>
    </source>
</evidence>
<sequence>MPRTVETNTGQVKKILIVILGLNLLTALAKSFWGYWTDSISMQADGFHSFLDAASNVIGLVGVWFASRPPDDTHPYGHRKFETFASFCISVFLFLGCFEILKSSYTRFQDGITPEVTATSFIIMILTIGMNLSISRWERRKGDLLKSEVLIADSLHTKSDVFASLSVIVSLAAGWAGYPILDPLVAVVIAFIIGKVGMQILMESSKVLTDYSRIHPREIHGLVMQLDGVEECHAVRTRGSMNHIYVDLHIHVNPQMHLEKAHVLAHRVEAEIMKKFSDVIEVVVHLEPHLPELEND</sequence>
<feature type="transmembrane region" description="Helical" evidence="7">
    <location>
        <begin position="87"/>
        <end position="105"/>
    </location>
</feature>
<organism evidence="10 11">
    <name type="scientific">Candidatus Manganitrophus noduliformans</name>
    <dbReference type="NCBI Taxonomy" id="2606439"/>
    <lineage>
        <taxon>Bacteria</taxon>
        <taxon>Pseudomonadati</taxon>
        <taxon>Nitrospirota</taxon>
        <taxon>Nitrospiria</taxon>
        <taxon>Candidatus Troglogloeales</taxon>
        <taxon>Candidatus Manganitrophaceae</taxon>
        <taxon>Candidatus Manganitrophus</taxon>
    </lineage>
</organism>
<accession>A0A7X6IBV9</accession>
<dbReference type="EMBL" id="VTOW01000003">
    <property type="protein sequence ID" value="NKE72038.1"/>
    <property type="molecule type" value="Genomic_DNA"/>
</dbReference>
<evidence type="ECO:0000256" key="4">
    <source>
        <dbReference type="ARBA" id="ARBA00022692"/>
    </source>
</evidence>